<evidence type="ECO:0000313" key="1">
    <source>
        <dbReference type="EMBL" id="KAB8248268.1"/>
    </source>
</evidence>
<proteinExistence type="predicted"/>
<reference evidence="1" key="1">
    <citation type="submission" date="2019-04" db="EMBL/GenBank/DDBJ databases">
        <title>Friends and foes A comparative genomics study of 23 Aspergillus species from section Flavi.</title>
        <authorList>
            <consortium name="DOE Joint Genome Institute"/>
            <person name="Kjaerbolling I."/>
            <person name="Vesth T."/>
            <person name="Frisvad J.C."/>
            <person name="Nybo J.L."/>
            <person name="Theobald S."/>
            <person name="Kildgaard S."/>
            <person name="Isbrandt T."/>
            <person name="Kuo A."/>
            <person name="Sato A."/>
            <person name="Lyhne E.K."/>
            <person name="Kogle M.E."/>
            <person name="Wiebenga A."/>
            <person name="Kun R.S."/>
            <person name="Lubbers R.J."/>
            <person name="Makela M.R."/>
            <person name="Barry K."/>
            <person name="Chovatia M."/>
            <person name="Clum A."/>
            <person name="Daum C."/>
            <person name="Haridas S."/>
            <person name="He G."/>
            <person name="LaButti K."/>
            <person name="Lipzen A."/>
            <person name="Mondo S."/>
            <person name="Riley R."/>
            <person name="Salamov A."/>
            <person name="Simmons B.A."/>
            <person name="Magnuson J.K."/>
            <person name="Henrissat B."/>
            <person name="Mortensen U.H."/>
            <person name="Larsen T.O."/>
            <person name="Devries R.P."/>
            <person name="Grigoriev I.V."/>
            <person name="Machida M."/>
            <person name="Baker S.E."/>
            <person name="Andersen M.R."/>
        </authorList>
    </citation>
    <scope>NUCLEOTIDE SEQUENCE [LARGE SCALE GENOMIC DNA]</scope>
    <source>
        <strain evidence="1">CBS 121.62</strain>
    </source>
</reference>
<accession>A0A5N6H219</accession>
<dbReference type="Proteomes" id="UP000325434">
    <property type="component" value="Unassembled WGS sequence"/>
</dbReference>
<dbReference type="EMBL" id="ML734581">
    <property type="protein sequence ID" value="KAB8248268.1"/>
    <property type="molecule type" value="Genomic_DNA"/>
</dbReference>
<dbReference type="AlphaFoldDB" id="A0A5N6H219"/>
<name>A0A5N6H219_ASPFL</name>
<gene>
    <name evidence="1" type="ORF">BDV35DRAFT_172030</name>
</gene>
<protein>
    <submittedName>
        <fullName evidence="1">Uncharacterized protein</fullName>
    </submittedName>
</protein>
<sequence>MGTRLIIKNSNTVVCSVLDLFTKLLRRYYDFSLGLVLLICSPDGRRRHLCSFSFSRSSFTVSLVSFSFFYCFPWPWDRIHLACPLRFTFLMIDRFLGPIPTVRSTLTK</sequence>
<organism evidence="1">
    <name type="scientific">Aspergillus flavus</name>
    <dbReference type="NCBI Taxonomy" id="5059"/>
    <lineage>
        <taxon>Eukaryota</taxon>
        <taxon>Fungi</taxon>
        <taxon>Dikarya</taxon>
        <taxon>Ascomycota</taxon>
        <taxon>Pezizomycotina</taxon>
        <taxon>Eurotiomycetes</taxon>
        <taxon>Eurotiomycetidae</taxon>
        <taxon>Eurotiales</taxon>
        <taxon>Aspergillaceae</taxon>
        <taxon>Aspergillus</taxon>
        <taxon>Aspergillus subgen. Circumdati</taxon>
    </lineage>
</organism>